<dbReference type="Proteomes" id="UP001320706">
    <property type="component" value="Unassembled WGS sequence"/>
</dbReference>
<evidence type="ECO:0000313" key="1">
    <source>
        <dbReference type="EMBL" id="KAK8216864.1"/>
    </source>
</evidence>
<proteinExistence type="predicted"/>
<gene>
    <name evidence="1" type="ORF">M8818_001827</name>
</gene>
<sequence>MAVYSADYHKTKGNWTYIKRHGHTMDTSQKPCYLTKLPGELRNLIYSYVFQSTTVALRPRSPLDKPHPLRPLTVQRRVVRQHHGILGKQRAPANGNISWETSLTGIILTCHQIHDEALPYLYAKTTFFFEDLKRLRAFLAVVPQSHTNLIRRLELYTIIYGTSEIRSYRYFQNMHHVKWTAMARTITQRMPYLESLQWTLYHPEVMDMTLPIPSNAGHGAMTPSWACDIDVPFKILRSLSHLHRIGISVRLRTHGGHGQLLSCVAHPVWQNSPRVWMHAIDRNAPEQQRHKVWRAHMEHMRRVPQTLEAVLRALVLRRGEFEAMKEYRKALLAWFTFRAEPVLNS</sequence>
<accession>A0ACC3SK24</accession>
<comment type="caution">
    <text evidence="1">The sequence shown here is derived from an EMBL/GenBank/DDBJ whole genome shotgun (WGS) entry which is preliminary data.</text>
</comment>
<protein>
    <submittedName>
        <fullName evidence="1">Uncharacterized protein</fullName>
    </submittedName>
</protein>
<name>A0ACC3SK24_9PEZI</name>
<dbReference type="EMBL" id="JAMKPW020000007">
    <property type="protein sequence ID" value="KAK8216864.1"/>
    <property type="molecule type" value="Genomic_DNA"/>
</dbReference>
<organism evidence="1 2">
    <name type="scientific">Zalaria obscura</name>
    <dbReference type="NCBI Taxonomy" id="2024903"/>
    <lineage>
        <taxon>Eukaryota</taxon>
        <taxon>Fungi</taxon>
        <taxon>Dikarya</taxon>
        <taxon>Ascomycota</taxon>
        <taxon>Pezizomycotina</taxon>
        <taxon>Dothideomycetes</taxon>
        <taxon>Dothideomycetidae</taxon>
        <taxon>Dothideales</taxon>
        <taxon>Zalariaceae</taxon>
        <taxon>Zalaria</taxon>
    </lineage>
</organism>
<reference evidence="1" key="1">
    <citation type="submission" date="2024-02" db="EMBL/GenBank/DDBJ databases">
        <title>Metagenome Assembled Genome of Zalaria obscura JY119.</title>
        <authorList>
            <person name="Vighnesh L."/>
            <person name="Jagadeeshwari U."/>
            <person name="Venkata Ramana C."/>
            <person name="Sasikala C."/>
        </authorList>
    </citation>
    <scope>NUCLEOTIDE SEQUENCE</scope>
    <source>
        <strain evidence="1">JY119</strain>
    </source>
</reference>
<keyword evidence="2" id="KW-1185">Reference proteome</keyword>
<evidence type="ECO:0000313" key="2">
    <source>
        <dbReference type="Proteomes" id="UP001320706"/>
    </source>
</evidence>